<dbReference type="GO" id="GO:0005615">
    <property type="term" value="C:extracellular space"/>
    <property type="evidence" value="ECO:0007669"/>
    <property type="project" value="TreeGrafter"/>
</dbReference>
<keyword evidence="4" id="KW-1185">Reference proteome</keyword>
<dbReference type="InterPro" id="IPR000618">
    <property type="entry name" value="Insect_cuticle"/>
</dbReference>
<reference evidence="4" key="1">
    <citation type="submission" date="2021-01" db="EMBL/GenBank/DDBJ databases">
        <title>Caligus Genome Assembly.</title>
        <authorList>
            <person name="Gallardo-Escarate C."/>
        </authorList>
    </citation>
    <scope>NUCLEOTIDE SEQUENCE [LARGE SCALE GENOMIC DNA]</scope>
</reference>
<dbReference type="AlphaFoldDB" id="A0A7T8GN86"/>
<dbReference type="InterPro" id="IPR051217">
    <property type="entry name" value="Insect_Cuticle_Struc_Prot"/>
</dbReference>
<dbReference type="Pfam" id="PF00379">
    <property type="entry name" value="Chitin_bind_4"/>
    <property type="match status" value="1"/>
</dbReference>
<dbReference type="OrthoDB" id="6375522at2759"/>
<proteinExistence type="predicted"/>
<evidence type="ECO:0000256" key="2">
    <source>
        <dbReference type="PROSITE-ProRule" id="PRU00497"/>
    </source>
</evidence>
<dbReference type="Proteomes" id="UP000595437">
    <property type="component" value="Chromosome 19"/>
</dbReference>
<protein>
    <submittedName>
        <fullName evidence="3">Uncharacterized protein</fullName>
    </submittedName>
</protein>
<organism evidence="3 4">
    <name type="scientific">Caligus rogercresseyi</name>
    <name type="common">Sea louse</name>
    <dbReference type="NCBI Taxonomy" id="217165"/>
    <lineage>
        <taxon>Eukaryota</taxon>
        <taxon>Metazoa</taxon>
        <taxon>Ecdysozoa</taxon>
        <taxon>Arthropoda</taxon>
        <taxon>Crustacea</taxon>
        <taxon>Multicrustacea</taxon>
        <taxon>Hexanauplia</taxon>
        <taxon>Copepoda</taxon>
        <taxon>Siphonostomatoida</taxon>
        <taxon>Caligidae</taxon>
        <taxon>Caligus</taxon>
    </lineage>
</organism>
<dbReference type="PANTHER" id="PTHR12236:SF79">
    <property type="entry name" value="CUTICULAR PROTEIN 50CB-RELATED"/>
    <property type="match status" value="1"/>
</dbReference>
<dbReference type="PANTHER" id="PTHR12236">
    <property type="entry name" value="STRUCTURAL CONTITUENT OF CUTICLE"/>
    <property type="match status" value="1"/>
</dbReference>
<evidence type="ECO:0000256" key="1">
    <source>
        <dbReference type="ARBA" id="ARBA00022460"/>
    </source>
</evidence>
<sequence length="69" mass="7540">MIIPITITGKRKSRNGDTTSGSYFVALPDGRIQRVTYTVDPYGGYQASVTYEGRGSISFISTTCKKITI</sequence>
<dbReference type="PROSITE" id="PS51155">
    <property type="entry name" value="CHIT_BIND_RR_2"/>
    <property type="match status" value="1"/>
</dbReference>
<gene>
    <name evidence="3" type="ORF">FKW44_024451</name>
</gene>
<evidence type="ECO:0000313" key="3">
    <source>
        <dbReference type="EMBL" id="QQP33162.1"/>
    </source>
</evidence>
<dbReference type="GO" id="GO:0031012">
    <property type="term" value="C:extracellular matrix"/>
    <property type="evidence" value="ECO:0007669"/>
    <property type="project" value="TreeGrafter"/>
</dbReference>
<accession>A0A7T8GN86</accession>
<evidence type="ECO:0000313" key="4">
    <source>
        <dbReference type="Proteomes" id="UP000595437"/>
    </source>
</evidence>
<dbReference type="EMBL" id="CP045908">
    <property type="protein sequence ID" value="QQP33162.1"/>
    <property type="molecule type" value="Genomic_DNA"/>
</dbReference>
<dbReference type="GO" id="GO:0042302">
    <property type="term" value="F:structural constituent of cuticle"/>
    <property type="evidence" value="ECO:0007669"/>
    <property type="project" value="UniProtKB-UniRule"/>
</dbReference>
<name>A0A7T8GN86_CALRO</name>
<keyword evidence="1 2" id="KW-0193">Cuticle</keyword>